<name>A0A4R1Q3N3_9FIRM</name>
<evidence type="ECO:0000313" key="2">
    <source>
        <dbReference type="Proteomes" id="UP000295063"/>
    </source>
</evidence>
<protein>
    <submittedName>
        <fullName evidence="1">YmaF-like protein</fullName>
    </submittedName>
</protein>
<organism evidence="1 2">
    <name type="scientific">Anaerospora hongkongensis</name>
    <dbReference type="NCBI Taxonomy" id="244830"/>
    <lineage>
        <taxon>Bacteria</taxon>
        <taxon>Bacillati</taxon>
        <taxon>Bacillota</taxon>
        <taxon>Negativicutes</taxon>
        <taxon>Selenomonadales</taxon>
        <taxon>Sporomusaceae</taxon>
        <taxon>Anaerospora</taxon>
    </lineage>
</organism>
<dbReference type="AlphaFoldDB" id="A0A4R1Q3N3"/>
<gene>
    <name evidence="1" type="ORF">EV210_102341</name>
</gene>
<accession>A0A4R1Q3N3</accession>
<dbReference type="OrthoDB" id="1682334at2"/>
<reference evidence="1 2" key="1">
    <citation type="submission" date="2019-03" db="EMBL/GenBank/DDBJ databases">
        <title>Genomic Encyclopedia of Type Strains, Phase IV (KMG-IV): sequencing the most valuable type-strain genomes for metagenomic binning, comparative biology and taxonomic classification.</title>
        <authorList>
            <person name="Goeker M."/>
        </authorList>
    </citation>
    <scope>NUCLEOTIDE SEQUENCE [LARGE SCALE GENOMIC DNA]</scope>
    <source>
        <strain evidence="1 2">DSM 15969</strain>
    </source>
</reference>
<evidence type="ECO:0000313" key="1">
    <source>
        <dbReference type="EMBL" id="TCL39425.1"/>
    </source>
</evidence>
<comment type="caution">
    <text evidence="1">The sequence shown here is derived from an EMBL/GenBank/DDBJ whole genome shotgun (WGS) entry which is preliminary data.</text>
</comment>
<proteinExistence type="predicted"/>
<dbReference type="EMBL" id="SLUI01000002">
    <property type="protein sequence ID" value="TCL39425.1"/>
    <property type="molecule type" value="Genomic_DNA"/>
</dbReference>
<keyword evidence="2" id="KW-1185">Reference proteome</keyword>
<sequence>MKEEDRKAPVTEDRDTCRELVHVHIYQTFTQVADGHNHNILGVTAPARMTNGTHVHCLKGRTSFVEGHWHAYDVYTGPAVSMGDGTHIHYYTGTTSEVEDHEHDFSGATNVAPDIIRTQAVNNYPREDEE</sequence>
<dbReference type="Pfam" id="PF12788">
    <property type="entry name" value="YmaF"/>
    <property type="match status" value="1"/>
</dbReference>
<dbReference type="InterPro" id="IPR024307">
    <property type="entry name" value="YmaF"/>
</dbReference>
<dbReference type="Proteomes" id="UP000295063">
    <property type="component" value="Unassembled WGS sequence"/>
</dbReference>
<dbReference type="RefSeq" id="WP_132075936.1">
    <property type="nucleotide sequence ID" value="NZ_DAIMLW010000095.1"/>
</dbReference>